<feature type="domain" description="KRAB" evidence="2">
    <location>
        <begin position="1"/>
        <end position="43"/>
    </location>
</feature>
<feature type="compositionally biased region" description="Polar residues" evidence="1">
    <location>
        <begin position="62"/>
        <end position="73"/>
    </location>
</feature>
<dbReference type="EMBL" id="JACASF010000004">
    <property type="protein sequence ID" value="KAF6480634.1"/>
    <property type="molecule type" value="Genomic_DNA"/>
</dbReference>
<dbReference type="AlphaFoldDB" id="A0A7J8I7T2"/>
<dbReference type="InterPro" id="IPR001909">
    <property type="entry name" value="KRAB"/>
</dbReference>
<gene>
    <name evidence="3" type="ORF">HJG59_010505</name>
</gene>
<dbReference type="GO" id="GO:0006355">
    <property type="term" value="P:regulation of DNA-templated transcription"/>
    <property type="evidence" value="ECO:0007669"/>
    <property type="project" value="InterPro"/>
</dbReference>
<proteinExistence type="predicted"/>
<evidence type="ECO:0000313" key="3">
    <source>
        <dbReference type="EMBL" id="KAF6480634.1"/>
    </source>
</evidence>
<name>A0A7J8I7T2_MOLMO</name>
<keyword evidence="4" id="KW-1185">Reference proteome</keyword>
<dbReference type="Proteomes" id="UP000550707">
    <property type="component" value="Unassembled WGS sequence"/>
</dbReference>
<comment type="caution">
    <text evidence="3">The sequence shown here is derived from an EMBL/GenBank/DDBJ whole genome shotgun (WGS) entry which is preliminary data.</text>
</comment>
<protein>
    <recommendedName>
        <fullName evidence="2">KRAB domain-containing protein</fullName>
    </recommendedName>
</protein>
<evidence type="ECO:0000256" key="1">
    <source>
        <dbReference type="SAM" id="MobiDB-lite"/>
    </source>
</evidence>
<evidence type="ECO:0000259" key="2">
    <source>
        <dbReference type="PROSITE" id="PS50805"/>
    </source>
</evidence>
<feature type="compositionally biased region" description="Basic and acidic residues" evidence="1">
    <location>
        <begin position="74"/>
        <end position="90"/>
    </location>
</feature>
<accession>A0A7J8I7T2</accession>
<evidence type="ECO:0000313" key="4">
    <source>
        <dbReference type="Proteomes" id="UP000550707"/>
    </source>
</evidence>
<feature type="compositionally biased region" description="Basic and acidic residues" evidence="1">
    <location>
        <begin position="49"/>
        <end position="61"/>
    </location>
</feature>
<organism evidence="3 4">
    <name type="scientific">Molossus molossus</name>
    <name type="common">Pallas' mastiff bat</name>
    <name type="synonym">Vespertilio molossus</name>
    <dbReference type="NCBI Taxonomy" id="27622"/>
    <lineage>
        <taxon>Eukaryota</taxon>
        <taxon>Metazoa</taxon>
        <taxon>Chordata</taxon>
        <taxon>Craniata</taxon>
        <taxon>Vertebrata</taxon>
        <taxon>Euteleostomi</taxon>
        <taxon>Mammalia</taxon>
        <taxon>Eutheria</taxon>
        <taxon>Laurasiatheria</taxon>
        <taxon>Chiroptera</taxon>
        <taxon>Yangochiroptera</taxon>
        <taxon>Molossidae</taxon>
        <taxon>Molossus</taxon>
    </lineage>
</organism>
<sequence>MLENDDHLVSAGHCITKPEAICKLEQEEGSWPLEGGFPGWSGPAQSMERASEQWRPRKDEQTQSPSLPTTRSRSVQDRGRGRDRNIDERECRLAISCTPPTGDQAHNLGMCPDR</sequence>
<reference evidence="3 4" key="1">
    <citation type="journal article" date="2020" name="Nature">
        <title>Six reference-quality genomes reveal evolution of bat adaptations.</title>
        <authorList>
            <person name="Jebb D."/>
            <person name="Huang Z."/>
            <person name="Pippel M."/>
            <person name="Hughes G.M."/>
            <person name="Lavrichenko K."/>
            <person name="Devanna P."/>
            <person name="Winkler S."/>
            <person name="Jermiin L.S."/>
            <person name="Skirmuntt E.C."/>
            <person name="Katzourakis A."/>
            <person name="Burkitt-Gray L."/>
            <person name="Ray D.A."/>
            <person name="Sullivan K.A.M."/>
            <person name="Roscito J.G."/>
            <person name="Kirilenko B.M."/>
            <person name="Davalos L.M."/>
            <person name="Corthals A.P."/>
            <person name="Power M.L."/>
            <person name="Jones G."/>
            <person name="Ransome R.D."/>
            <person name="Dechmann D.K.N."/>
            <person name="Locatelli A.G."/>
            <person name="Puechmaille S.J."/>
            <person name="Fedrigo O."/>
            <person name="Jarvis E.D."/>
            <person name="Hiller M."/>
            <person name="Vernes S.C."/>
            <person name="Myers E.W."/>
            <person name="Teeling E.C."/>
        </authorList>
    </citation>
    <scope>NUCLEOTIDE SEQUENCE [LARGE SCALE GENOMIC DNA]</scope>
    <source>
        <strain evidence="3">MMolMol1</strain>
        <tissue evidence="3">Muscle</tissue>
    </source>
</reference>
<dbReference type="PROSITE" id="PS50805">
    <property type="entry name" value="KRAB"/>
    <property type="match status" value="1"/>
</dbReference>
<feature type="region of interest" description="Disordered" evidence="1">
    <location>
        <begin position="32"/>
        <end position="90"/>
    </location>
</feature>